<protein>
    <submittedName>
        <fullName evidence="1">Uncharacterized protein</fullName>
    </submittedName>
</protein>
<gene>
    <name evidence="1" type="ORF">SAMN04488107_0054</name>
</gene>
<evidence type="ECO:0000313" key="1">
    <source>
        <dbReference type="EMBL" id="SNR82239.1"/>
    </source>
</evidence>
<dbReference type="EMBL" id="FZOH01000001">
    <property type="protein sequence ID" value="SNR82239.1"/>
    <property type="molecule type" value="Genomic_DNA"/>
</dbReference>
<accession>A0A238ZGH4</accession>
<reference evidence="2" key="1">
    <citation type="submission" date="2017-06" db="EMBL/GenBank/DDBJ databases">
        <authorList>
            <person name="Varghese N."/>
            <person name="Submissions S."/>
        </authorList>
    </citation>
    <scope>NUCLEOTIDE SEQUENCE [LARGE SCALE GENOMIC DNA]</scope>
    <source>
        <strain evidence="2">DSM 45423</strain>
    </source>
</reference>
<sequence>MRPETILALKTGPGWAHPSRDQWGSGPPARRTVQPCIYAGAIVEPDCKPSSLVTTTQLPAVVIWPT</sequence>
<evidence type="ECO:0000313" key="2">
    <source>
        <dbReference type="Proteomes" id="UP000198386"/>
    </source>
</evidence>
<keyword evidence="2" id="KW-1185">Reference proteome</keyword>
<dbReference type="Proteomes" id="UP000198386">
    <property type="component" value="Unassembled WGS sequence"/>
</dbReference>
<name>A0A238ZGH4_9ACTN</name>
<dbReference type="AlphaFoldDB" id="A0A238ZGH4"/>
<proteinExistence type="predicted"/>
<organism evidence="1 2">
    <name type="scientific">Geodermatophilus saharensis</name>
    <dbReference type="NCBI Taxonomy" id="1137994"/>
    <lineage>
        <taxon>Bacteria</taxon>
        <taxon>Bacillati</taxon>
        <taxon>Actinomycetota</taxon>
        <taxon>Actinomycetes</taxon>
        <taxon>Geodermatophilales</taxon>
        <taxon>Geodermatophilaceae</taxon>
        <taxon>Geodermatophilus</taxon>
    </lineage>
</organism>